<reference evidence="3" key="1">
    <citation type="submission" date="2016-01" db="EMBL/GenBank/DDBJ databases">
        <title>Draft genome of Chromobacterium sp. F49.</title>
        <authorList>
            <person name="Hong K.W."/>
        </authorList>
    </citation>
    <scope>NUCLEOTIDE SEQUENCE [LARGE SCALE GENOMIC DNA]</scope>
    <source>
        <strain evidence="3">CN10</strain>
    </source>
</reference>
<sequence>MFDVNDDHAAPSNPGHNDTFHDVVERAFSRRALLKSGAGLSAALFLGGLSGSLSAAGLARSAPAPLLGFAAVAASSGDEVVVPPGYTARVLYRWGDPLFAHSPAWRGDAGESGAEQALQAGDNLDGMHFFPLTVGGRPSGSEGLLVVNHEYCNYEYLFAPGGDGDYLAPWTADKVTKAQNAHGVSVVHVKKQGGVWKVQRGSRYNRRLTGNSPMTLSGPAAGHALLKTAADASGTAARGTLNNCANGVTPWGTYLSCEENFNAYFATAAAGWKPGPSEARYGLSAAGAGYRWHEHDARFDLAATPNEPNRFGWVVEIDPFDPASTPKKRTALGRFKHENACVVVAADGRVVVYMGDDERFEYIYKFVSDGVYDPRRPAANRDLLDRGRLYVARFDAGAAGGDFAGSGEWLLLDKHANATLAADARFADQAEVLIRARQAADAVGATRMDRPEWIARHPASGELYCTLTNNSSRTAGQVDDANPRAANRWGQIVRWREAGGDHTATRFEWDLFVLAGNPIAYPDRGDPRSGSANVTADNSFNSPDGLAFDADGRLWIQTDGNFSNAGHYAGQGNNQMLCADPASKEIRRFLVGPSGCEITGLSFTPDSTTMFVNIQHPGEAGEHPRKPTGLAAGQSMEDYLARHPLAFSRWPDDGAGGRPRSATVVITKDDGGRIGS</sequence>
<dbReference type="EMBL" id="LQQU01000017">
    <property type="protein sequence ID" value="KZE32707.1"/>
    <property type="molecule type" value="Genomic_DNA"/>
</dbReference>
<dbReference type="OrthoDB" id="9801383at2"/>
<dbReference type="PANTHER" id="PTHR35399">
    <property type="entry name" value="SLR8030 PROTEIN"/>
    <property type="match status" value="1"/>
</dbReference>
<dbReference type="RefSeq" id="WP_066611561.1">
    <property type="nucleotide sequence ID" value="NZ_LQQU01000017.1"/>
</dbReference>
<dbReference type="Proteomes" id="UP000076625">
    <property type="component" value="Unassembled WGS sequence"/>
</dbReference>
<evidence type="ECO:0000313" key="3">
    <source>
        <dbReference type="Proteomes" id="UP000076625"/>
    </source>
</evidence>
<dbReference type="PROSITE" id="PS51318">
    <property type="entry name" value="TAT"/>
    <property type="match status" value="1"/>
</dbReference>
<dbReference type="PANTHER" id="PTHR35399:SF2">
    <property type="entry name" value="DUF839 DOMAIN-CONTAINING PROTEIN"/>
    <property type="match status" value="1"/>
</dbReference>
<evidence type="ECO:0000313" key="2">
    <source>
        <dbReference type="EMBL" id="KZE32707.1"/>
    </source>
</evidence>
<proteinExistence type="predicted"/>
<name>A0A163CLC0_9NEIS</name>
<dbReference type="SUPFAM" id="SSF63829">
    <property type="entry name" value="Calcium-dependent phosphotriesterase"/>
    <property type="match status" value="1"/>
</dbReference>
<accession>A0A163CLC0</accession>
<dbReference type="InterPro" id="IPR008557">
    <property type="entry name" value="PhoX"/>
</dbReference>
<organism evidence="2 3">
    <name type="scientific">Crenobacter luteus</name>
    <dbReference type="NCBI Taxonomy" id="1452487"/>
    <lineage>
        <taxon>Bacteria</taxon>
        <taxon>Pseudomonadati</taxon>
        <taxon>Pseudomonadota</taxon>
        <taxon>Betaproteobacteria</taxon>
        <taxon>Neisseriales</taxon>
        <taxon>Neisseriaceae</taxon>
        <taxon>Crenobacter</taxon>
    </lineage>
</organism>
<dbReference type="Pfam" id="PF05787">
    <property type="entry name" value="PhoX"/>
    <property type="match status" value="1"/>
</dbReference>
<evidence type="ECO:0000256" key="1">
    <source>
        <dbReference type="SAM" id="MobiDB-lite"/>
    </source>
</evidence>
<keyword evidence="3" id="KW-1185">Reference proteome</keyword>
<dbReference type="AlphaFoldDB" id="A0A163CLC0"/>
<dbReference type="InterPro" id="IPR006311">
    <property type="entry name" value="TAT_signal"/>
</dbReference>
<protein>
    <submittedName>
        <fullName evidence="2">Transcriptional initiation protein Tat</fullName>
    </submittedName>
</protein>
<feature type="compositionally biased region" description="Basic and acidic residues" evidence="1">
    <location>
        <begin position="667"/>
        <end position="676"/>
    </location>
</feature>
<gene>
    <name evidence="2" type="ORF">AVW16_09965</name>
</gene>
<feature type="region of interest" description="Disordered" evidence="1">
    <location>
        <begin position="648"/>
        <end position="676"/>
    </location>
</feature>
<dbReference type="STRING" id="1452487.AVW16_09965"/>
<comment type="caution">
    <text evidence="2">The sequence shown here is derived from an EMBL/GenBank/DDBJ whole genome shotgun (WGS) entry which is preliminary data.</text>
</comment>